<dbReference type="Pfam" id="PF00651">
    <property type="entry name" value="BTB"/>
    <property type="match status" value="1"/>
</dbReference>
<dbReference type="InterPro" id="IPR000210">
    <property type="entry name" value="BTB/POZ_dom"/>
</dbReference>
<gene>
    <name evidence="2" type="ORF">HCBG_05884</name>
</gene>
<dbReference type="SUPFAM" id="SSF54695">
    <property type="entry name" value="POZ domain"/>
    <property type="match status" value="1"/>
</dbReference>
<dbReference type="RefSeq" id="XP_045286101.1">
    <property type="nucleotide sequence ID" value="XM_045432933.1"/>
</dbReference>
<keyword evidence="3" id="KW-1185">Reference proteome</keyword>
<evidence type="ECO:0000313" key="3">
    <source>
        <dbReference type="Proteomes" id="UP000001631"/>
    </source>
</evidence>
<dbReference type="GeneID" id="69038900"/>
<dbReference type="AlphaFoldDB" id="C0NRV4"/>
<organism evidence="2 3">
    <name type="scientific">Ajellomyces capsulatus (strain G186AR / H82 / ATCC MYA-2454 / RMSCC 2432)</name>
    <name type="common">Darling's disease fungus</name>
    <name type="synonym">Histoplasma capsulatum</name>
    <dbReference type="NCBI Taxonomy" id="447093"/>
    <lineage>
        <taxon>Eukaryota</taxon>
        <taxon>Fungi</taxon>
        <taxon>Dikarya</taxon>
        <taxon>Ascomycota</taxon>
        <taxon>Pezizomycotina</taxon>
        <taxon>Eurotiomycetes</taxon>
        <taxon>Eurotiomycetidae</taxon>
        <taxon>Onygenales</taxon>
        <taxon>Ajellomycetaceae</taxon>
        <taxon>Histoplasma</taxon>
    </lineage>
</organism>
<dbReference type="CDD" id="cd18186">
    <property type="entry name" value="BTB_POZ_ZBTB_KLHL-like"/>
    <property type="match status" value="1"/>
</dbReference>
<dbReference type="InterPro" id="IPR011333">
    <property type="entry name" value="SKP1/BTB/POZ_sf"/>
</dbReference>
<accession>C0NRV4</accession>
<dbReference type="Gene3D" id="3.30.710.10">
    <property type="entry name" value="Potassium Channel Kv1.1, Chain A"/>
    <property type="match status" value="1"/>
</dbReference>
<proteinExistence type="predicted"/>
<feature type="domain" description="BTB" evidence="1">
    <location>
        <begin position="80"/>
        <end position="174"/>
    </location>
</feature>
<dbReference type="InParanoid" id="C0NRV4"/>
<dbReference type="STRING" id="447093.C0NRV4"/>
<protein>
    <recommendedName>
        <fullName evidence="1">BTB domain-containing protein</fullName>
    </recommendedName>
</protein>
<name>C0NRV4_AJECG</name>
<dbReference type="HOGENOM" id="CLU_031555_2_1_1"/>
<dbReference type="Proteomes" id="UP000001631">
    <property type="component" value="Unassembled WGS sequence"/>
</dbReference>
<dbReference type="VEuPathDB" id="FungiDB:I7I50_06135"/>
<evidence type="ECO:0000259" key="1">
    <source>
        <dbReference type="Pfam" id="PF00651"/>
    </source>
</evidence>
<evidence type="ECO:0000313" key="2">
    <source>
        <dbReference type="EMBL" id="EEH05620.1"/>
    </source>
</evidence>
<reference evidence="2" key="1">
    <citation type="submission" date="2009-02" db="EMBL/GenBank/DDBJ databases">
        <title>The Genome Sequence of Ajellomyces capsulatus strain G186AR.</title>
        <authorList>
            <consortium name="The Broad Institute Genome Sequencing Platform"/>
            <person name="Champion M."/>
            <person name="Cuomo C."/>
            <person name="Ma L.-J."/>
            <person name="Henn M.R."/>
            <person name="Sil A."/>
            <person name="Goldman B."/>
            <person name="Young S.K."/>
            <person name="Kodira C.D."/>
            <person name="Zeng Q."/>
            <person name="Koehrsen M."/>
            <person name="Alvarado L."/>
            <person name="Berlin A."/>
            <person name="Borenstein D."/>
            <person name="Chen Z."/>
            <person name="Engels R."/>
            <person name="Freedman E."/>
            <person name="Gellesch M."/>
            <person name="Goldberg J."/>
            <person name="Griggs A."/>
            <person name="Gujja S."/>
            <person name="Heiman D."/>
            <person name="Hepburn T."/>
            <person name="Howarth C."/>
            <person name="Jen D."/>
            <person name="Larson L."/>
            <person name="Lewis B."/>
            <person name="Mehta T."/>
            <person name="Park D."/>
            <person name="Pearson M."/>
            <person name="Roberts A."/>
            <person name="Saif S."/>
            <person name="Shea T."/>
            <person name="Shenoy N."/>
            <person name="Sisk P."/>
            <person name="Stolte C."/>
            <person name="Sykes S."/>
            <person name="Walk T."/>
            <person name="White J."/>
            <person name="Yandava C."/>
            <person name="Klein B."/>
            <person name="McEwen J.G."/>
            <person name="Puccia R."/>
            <person name="Goldman G.H."/>
            <person name="Felipe M.S."/>
            <person name="Nino-Vega G."/>
            <person name="San-Blas G."/>
            <person name="Taylor J."/>
            <person name="Mendoza L."/>
            <person name="Galagan J."/>
            <person name="Nusbaum C."/>
            <person name="Birren B."/>
        </authorList>
    </citation>
    <scope>NUCLEOTIDE SEQUENCE</scope>
    <source>
        <strain evidence="2">G186AR</strain>
    </source>
</reference>
<dbReference type="EMBL" id="GG663370">
    <property type="protein sequence ID" value="EEH05620.1"/>
    <property type="molecule type" value="Genomic_DNA"/>
</dbReference>
<sequence>MMPSAISPVIPAAAKFDRMASEVHNLDPEGDVTLIMTRYLECEIISELGEEVDSAVSKQKVSSDAADAEVLNGANGNDLITCEQEVLIRASSRHLILASSVFRAMLQRKFSECNALQKNGSVEIRLPADDPDAFLILLNIIHGYMRRVPTEVDIDTYTQIAVLTDKYDVHEAVEIFANSWFEKLKDAIPDGKQNLPLGDLPIPASVADTIDSQRIDSISRIVSILHVQLADYLEKEHCSFECDSLMLGALTKRLRALHLFPNRPDPPFTGLCFEQFAYRFGHGLYFPAAQRTSTYYYEHAKCAIPSIEQTLTTCNDQLAGLELNDFKP</sequence>